<dbReference type="InterPro" id="IPR006016">
    <property type="entry name" value="UspA"/>
</dbReference>
<feature type="domain" description="UspA" evidence="3">
    <location>
        <begin position="4"/>
        <end position="144"/>
    </location>
</feature>
<dbReference type="EMBL" id="JABBNU010000005">
    <property type="protein sequence ID" value="NMM48492.1"/>
    <property type="molecule type" value="Genomic_DNA"/>
</dbReference>
<evidence type="ECO:0000259" key="3">
    <source>
        <dbReference type="Pfam" id="PF00582"/>
    </source>
</evidence>
<dbReference type="Gene3D" id="3.40.50.620">
    <property type="entry name" value="HUPs"/>
    <property type="match status" value="1"/>
</dbReference>
<evidence type="ECO:0000256" key="1">
    <source>
        <dbReference type="ARBA" id="ARBA00008791"/>
    </source>
</evidence>
<proteinExistence type="inferred from homology"/>
<comment type="subcellular location">
    <subcellularLocation>
        <location evidence="2">Cytoplasm</location>
    </subcellularLocation>
</comment>
<evidence type="ECO:0000256" key="2">
    <source>
        <dbReference type="PIRNR" id="PIRNR006276"/>
    </source>
</evidence>
<name>A0A848J5T9_9BACT</name>
<dbReference type="CDD" id="cd00293">
    <property type="entry name" value="USP-like"/>
    <property type="match status" value="1"/>
</dbReference>
<reference evidence="4 5" key="1">
    <citation type="submission" date="2020-04" db="EMBL/GenBank/DDBJ databases">
        <title>Flammeovirgaceae bacterium KN852 isolated from deep sea.</title>
        <authorList>
            <person name="Zhang D.-C."/>
        </authorList>
    </citation>
    <scope>NUCLEOTIDE SEQUENCE [LARGE SCALE GENOMIC DNA]</scope>
    <source>
        <strain evidence="4 5">KN852</strain>
    </source>
</reference>
<dbReference type="SUPFAM" id="SSF52402">
    <property type="entry name" value="Adenine nucleotide alpha hydrolases-like"/>
    <property type="match status" value="1"/>
</dbReference>
<evidence type="ECO:0000313" key="5">
    <source>
        <dbReference type="Proteomes" id="UP000559010"/>
    </source>
</evidence>
<gene>
    <name evidence="4" type="ORF">HH304_08780</name>
</gene>
<keyword evidence="5" id="KW-1185">Reference proteome</keyword>
<dbReference type="InterPro" id="IPR014729">
    <property type="entry name" value="Rossmann-like_a/b/a_fold"/>
</dbReference>
<dbReference type="Pfam" id="PF00582">
    <property type="entry name" value="Usp"/>
    <property type="match status" value="1"/>
</dbReference>
<dbReference type="AlphaFoldDB" id="A0A848J5T9"/>
<sequence length="148" mass="16187">MIINNIVVAIDNVNSNELIEAAIAQAQAFSAKLWLIHVAAPNPDFVGYDPGPQYIRDDMASTLKKDHKFLQDLADKISESDGVETKALMIQGPTVKMILKEAEDLNADLLIIGNEDHSFMYKALIGETTSKVVQKAKIPLLIIPLGSD</sequence>
<dbReference type="PANTHER" id="PTHR46268:SF6">
    <property type="entry name" value="UNIVERSAL STRESS PROTEIN UP12"/>
    <property type="match status" value="1"/>
</dbReference>
<dbReference type="PRINTS" id="PR01438">
    <property type="entry name" value="UNVRSLSTRESS"/>
</dbReference>
<dbReference type="RefSeq" id="WP_169680443.1">
    <property type="nucleotide sequence ID" value="NZ_JABBNU010000005.1"/>
</dbReference>
<organism evidence="4 5">
    <name type="scientific">Marinigracilibium pacificum</name>
    <dbReference type="NCBI Taxonomy" id="2729599"/>
    <lineage>
        <taxon>Bacteria</taxon>
        <taxon>Pseudomonadati</taxon>
        <taxon>Bacteroidota</taxon>
        <taxon>Cytophagia</taxon>
        <taxon>Cytophagales</taxon>
        <taxon>Flammeovirgaceae</taxon>
        <taxon>Marinigracilibium</taxon>
    </lineage>
</organism>
<comment type="similarity">
    <text evidence="1 2">Belongs to the universal stress protein A family.</text>
</comment>
<dbReference type="GO" id="GO:0005737">
    <property type="term" value="C:cytoplasm"/>
    <property type="evidence" value="ECO:0007669"/>
    <property type="project" value="UniProtKB-SubCell"/>
</dbReference>
<dbReference type="Proteomes" id="UP000559010">
    <property type="component" value="Unassembled WGS sequence"/>
</dbReference>
<keyword evidence="2" id="KW-0963">Cytoplasm</keyword>
<dbReference type="PIRSF" id="PIRSF006276">
    <property type="entry name" value="UspA"/>
    <property type="match status" value="1"/>
</dbReference>
<dbReference type="PANTHER" id="PTHR46268">
    <property type="entry name" value="STRESS RESPONSE PROTEIN NHAX"/>
    <property type="match status" value="1"/>
</dbReference>
<comment type="caution">
    <text evidence="4">The sequence shown here is derived from an EMBL/GenBank/DDBJ whole genome shotgun (WGS) entry which is preliminary data.</text>
</comment>
<evidence type="ECO:0000313" key="4">
    <source>
        <dbReference type="EMBL" id="NMM48492.1"/>
    </source>
</evidence>
<dbReference type="InterPro" id="IPR006015">
    <property type="entry name" value="Universal_stress_UspA"/>
</dbReference>
<accession>A0A848J5T9</accession>
<protein>
    <recommendedName>
        <fullName evidence="2">Universal stress protein</fullName>
    </recommendedName>
</protein>